<name>A0A1Y5HUJ6_OLEAN</name>
<dbReference type="SUPFAM" id="SSF52540">
    <property type="entry name" value="P-loop containing nucleoside triphosphate hydrolases"/>
    <property type="match status" value="1"/>
</dbReference>
<accession>A0A1Y5HUJ6</accession>
<dbReference type="GO" id="GO:0006302">
    <property type="term" value="P:double-strand break repair"/>
    <property type="evidence" value="ECO:0007669"/>
    <property type="project" value="InterPro"/>
</dbReference>
<dbReference type="Pfam" id="PF13558">
    <property type="entry name" value="SbcC_Walker_B"/>
    <property type="match status" value="1"/>
</dbReference>
<protein>
    <recommendedName>
        <fullName evidence="2">Rad50/SbcC-type AAA domain-containing protein</fullName>
    </recommendedName>
</protein>
<dbReference type="Pfam" id="PF13476">
    <property type="entry name" value="AAA_23"/>
    <property type="match status" value="1"/>
</dbReference>
<feature type="coiled-coil region" evidence="1">
    <location>
        <begin position="732"/>
        <end position="828"/>
    </location>
</feature>
<evidence type="ECO:0000259" key="2">
    <source>
        <dbReference type="Pfam" id="PF13476"/>
    </source>
</evidence>
<dbReference type="InterPro" id="IPR027417">
    <property type="entry name" value="P-loop_NTPase"/>
</dbReference>
<dbReference type="AlphaFoldDB" id="A0A1Y5HUJ6"/>
<sequence length="1130" mass="128037">MKINSLRFKNLNSLKGQWKIDFTQSPFSDNGLFAIVGPTGAGKTTLLDAICLALYQQTPRLGGINKSSNGLMTKGTADCLAEVEFEVKGQEYRAFWSQRRSRNKVDGNLQDAIVELVRVGDGKILASQVKKMSGLIESITGLDFARFTKSMMLSQGQFAAFLNAAANERAELLEELTGTEIYGLISEQVHQNYVMSKQQLEQFNAHAEGLEILPAETIAELEQQKKELDQQLSQQENEQKIIQRQLAWLEKKSLAHSAKGQAQLELDKVLKQQQDKEKQLARIEASKPAEEIETNYLAYQQIQQRLNIHKVQLSTLLVEQKKADEVVAQQDGIVVSDKENLIQVRCQNDEAQSLLNEKIIPLDVEIEQFNKELESLHTSTQPLLQSQQQQVQQQQIVVHKQQKVQRDLAQSEQYLISNQHHANLHSQLPLVSAQLQRLKPLQETIAQSDVGHKAQQQDILEGQAQLGQQDDVIIAAKAKQQQQEKQFFDFEQKIIEYLTSIPDVVELAPNLLTPLSADVIESGLQVLRKQYQSYQQQLKDLDLLLIQERRIEDLTAERNRLQENEECPLCGSLQHPKIESYQVLNISITEERKRLISQQLLDTEQYANTIKNLNTDWQQLKASQAAAHQAVINEQQKKALLEKHQLGLKLQFDKNVQVLQQQLQDFQQLNHVIEQQLQPLKLSIPALDQLDQWILKQQKNSTQWQSVTSSQTGYQQELQSLELQWVHYDLQIKNLNEQLTDLDEKSQSSQKNLMDKKGLRFNLLPEADLTIVRRQLEQSLEGAETRLQKSQGQLTANLQQQQNILGQLSSVQDHIHQLAQEYESLQNQWLQALALSPFSDEQAYLAALISVEDKQALLVLQQTIQHGIVKQQGLLDQAILTYEEITADTQFQPSESWTVFSLTQQSDEIGSAIKAISSQQGEIHHSLQSDADKRKRQEGLLLKIQQAKVSYDDIAYLHSLIGSQKGDKFRRFAQGLTLDHLVYLANMQLNRLHGRYLLQRKESEALELQVLDTWQGDEVRDTKTLSGGEGFLVSLALALALSDLVSHKTKIESLFLDEGFGTLDSATLDMALDALDSLNASGKMIGIISHVEAMKERIPVQIQVTKMNGLGNSKLESQYAFVSPSSVTKK</sequence>
<evidence type="ECO:0000256" key="1">
    <source>
        <dbReference type="SAM" id="Coils"/>
    </source>
</evidence>
<evidence type="ECO:0000313" key="3">
    <source>
        <dbReference type="EMBL" id="OUS40147.1"/>
    </source>
</evidence>
<dbReference type="PANTHER" id="PTHR32114:SF2">
    <property type="entry name" value="ABC TRANSPORTER ABCH.3"/>
    <property type="match status" value="1"/>
</dbReference>
<reference evidence="4" key="1">
    <citation type="journal article" date="2017" name="Proc. Natl. Acad. Sci. U.S.A.">
        <title>Simulation of Deepwater Horizon oil plume reveals substrate specialization within a complex community of hydrocarbon degraders.</title>
        <authorList>
            <person name="Hu P."/>
            <person name="Dubinsky E.A."/>
            <person name="Probst A.J."/>
            <person name="Wang J."/>
            <person name="Sieber C.M.K."/>
            <person name="Tom L.M."/>
            <person name="Gardinali P."/>
            <person name="Banfield J.F."/>
            <person name="Atlas R.M."/>
            <person name="Andersen G.L."/>
        </authorList>
    </citation>
    <scope>NUCLEOTIDE SEQUENCE [LARGE SCALE GENOMIC DNA]</scope>
</reference>
<dbReference type="PANTHER" id="PTHR32114">
    <property type="entry name" value="ABC TRANSPORTER ABCH.3"/>
    <property type="match status" value="1"/>
</dbReference>
<dbReference type="InterPro" id="IPR038729">
    <property type="entry name" value="Rad50/SbcC_AAA"/>
</dbReference>
<proteinExistence type="predicted"/>
<dbReference type="Gene3D" id="3.40.50.300">
    <property type="entry name" value="P-loop containing nucleotide triphosphate hydrolases"/>
    <property type="match status" value="2"/>
</dbReference>
<keyword evidence="1" id="KW-0175">Coiled coil</keyword>
<feature type="coiled-coil region" evidence="1">
    <location>
        <begin position="524"/>
        <end position="564"/>
    </location>
</feature>
<evidence type="ECO:0000313" key="4">
    <source>
        <dbReference type="Proteomes" id="UP000227088"/>
    </source>
</evidence>
<comment type="caution">
    <text evidence="3">The sequence shown here is derived from an EMBL/GenBank/DDBJ whole genome shotgun (WGS) entry which is preliminary data.</text>
</comment>
<dbReference type="EMBL" id="MABE01000427">
    <property type="protein sequence ID" value="OUS40147.1"/>
    <property type="molecule type" value="Genomic_DNA"/>
</dbReference>
<gene>
    <name evidence="3" type="ORF">A9R00_07520</name>
</gene>
<dbReference type="Proteomes" id="UP000227088">
    <property type="component" value="Unassembled WGS sequence"/>
</dbReference>
<organism evidence="3 4">
    <name type="scientific">Oleispira antarctica</name>
    <dbReference type="NCBI Taxonomy" id="188908"/>
    <lineage>
        <taxon>Bacteria</taxon>
        <taxon>Pseudomonadati</taxon>
        <taxon>Pseudomonadota</taxon>
        <taxon>Gammaproteobacteria</taxon>
        <taxon>Oceanospirillales</taxon>
        <taxon>Oceanospirillaceae</taxon>
        <taxon>Oleispira</taxon>
    </lineage>
</organism>
<feature type="domain" description="Rad50/SbcC-type AAA" evidence="2">
    <location>
        <begin position="5"/>
        <end position="278"/>
    </location>
</feature>
<feature type="coiled-coil region" evidence="1">
    <location>
        <begin position="218"/>
        <end position="286"/>
    </location>
</feature>
<dbReference type="GO" id="GO:0016887">
    <property type="term" value="F:ATP hydrolysis activity"/>
    <property type="evidence" value="ECO:0007669"/>
    <property type="project" value="InterPro"/>
</dbReference>